<evidence type="ECO:0000256" key="4">
    <source>
        <dbReference type="ARBA" id="ARBA00022842"/>
    </source>
</evidence>
<dbReference type="InterPro" id="IPR036412">
    <property type="entry name" value="HAD-like_sf"/>
</dbReference>
<keyword evidence="3 5" id="KW-0378">Hydrolase</keyword>
<dbReference type="GO" id="GO:0016787">
    <property type="term" value="F:hydrolase activity"/>
    <property type="evidence" value="ECO:0007669"/>
    <property type="project" value="UniProtKB-KW"/>
</dbReference>
<keyword evidence="4" id="KW-0460">Magnesium</keyword>
<dbReference type="Proteomes" id="UP000000740">
    <property type="component" value="Chromosome 1"/>
</dbReference>
<comment type="similarity">
    <text evidence="2">Belongs to the HAD-like hydrolase superfamily.</text>
</comment>
<evidence type="ECO:0000256" key="1">
    <source>
        <dbReference type="ARBA" id="ARBA00001946"/>
    </source>
</evidence>
<dbReference type="Gene3D" id="3.40.50.1000">
    <property type="entry name" value="HAD superfamily/HAD-like"/>
    <property type="match status" value="1"/>
</dbReference>
<comment type="cofactor">
    <cofactor evidence="1">
        <name>Mg(2+)</name>
        <dbReference type="ChEBI" id="CHEBI:18420"/>
    </cofactor>
</comment>
<dbReference type="EMBL" id="CP001365">
    <property type="protein sequence ID" value="ACM56615.1"/>
    <property type="molecule type" value="Genomic_DNA"/>
</dbReference>
<keyword evidence="6" id="KW-1185">Reference proteome</keyword>
<sequence>MATTVYFDLDGTLLDYEVPFQERFTRTVPVDPTDEMVETYSDRVLEGITQIKSDPFERAFSAVCERYSLDADPETLAAEFVDREVGATRLDPAVRRLVESLAKRHQFGVLTNGDGYMQRRKLEEHGLDDLADAVVISNEVGVRKPNPQIFETAKERLPAESYLYVGDTFEEDIAPAREAGFETVYIGDDRPDAPVSARRTAALASLLLPLVGEATEN</sequence>
<dbReference type="PANTHER" id="PTHR46470">
    <property type="entry name" value="N-ACYLNEURAMINATE-9-PHOSPHATASE"/>
    <property type="match status" value="1"/>
</dbReference>
<name>B9LMM7_HALLT</name>
<organism evidence="5 6">
    <name type="scientific">Halorubrum lacusprofundi (strain ATCC 49239 / DSM 5036 / JCM 8891 / ACAM 34)</name>
    <dbReference type="NCBI Taxonomy" id="416348"/>
    <lineage>
        <taxon>Archaea</taxon>
        <taxon>Methanobacteriati</taxon>
        <taxon>Methanobacteriota</taxon>
        <taxon>Stenosarchaea group</taxon>
        <taxon>Halobacteria</taxon>
        <taxon>Halobacteriales</taxon>
        <taxon>Haloferacaceae</taxon>
        <taxon>Halorubrum</taxon>
    </lineage>
</organism>
<dbReference type="NCBIfam" id="TIGR01549">
    <property type="entry name" value="HAD-SF-IA-v1"/>
    <property type="match status" value="1"/>
</dbReference>
<dbReference type="KEGG" id="hla:Hlac_1018"/>
<dbReference type="GeneID" id="7401913"/>
<evidence type="ECO:0000256" key="2">
    <source>
        <dbReference type="ARBA" id="ARBA00007958"/>
    </source>
</evidence>
<dbReference type="AlphaFoldDB" id="B9LMM7"/>
<gene>
    <name evidence="5" type="ordered locus">Hlac_1018</name>
</gene>
<proteinExistence type="inferred from homology"/>
<dbReference type="HOGENOM" id="CLU_045011_8_2_2"/>
<dbReference type="InterPro" id="IPR051400">
    <property type="entry name" value="HAD-like_hydrolase"/>
</dbReference>
<dbReference type="GO" id="GO:0044281">
    <property type="term" value="P:small molecule metabolic process"/>
    <property type="evidence" value="ECO:0007669"/>
    <property type="project" value="UniProtKB-ARBA"/>
</dbReference>
<dbReference type="SUPFAM" id="SSF56784">
    <property type="entry name" value="HAD-like"/>
    <property type="match status" value="1"/>
</dbReference>
<dbReference type="InterPro" id="IPR006439">
    <property type="entry name" value="HAD-SF_hydro_IA"/>
</dbReference>
<dbReference type="SFLD" id="SFLDG01129">
    <property type="entry name" value="C1.5:_HAD__Beta-PGM__Phosphata"/>
    <property type="match status" value="1"/>
</dbReference>
<protein>
    <submittedName>
        <fullName evidence="5">HAD-superfamily hydrolase, subfamily IA, variant 1</fullName>
    </submittedName>
</protein>
<dbReference type="InterPro" id="IPR023198">
    <property type="entry name" value="PGP-like_dom2"/>
</dbReference>
<evidence type="ECO:0000313" key="5">
    <source>
        <dbReference type="EMBL" id="ACM56615.1"/>
    </source>
</evidence>
<dbReference type="RefSeq" id="WP_015909763.1">
    <property type="nucleotide sequence ID" value="NC_012029.1"/>
</dbReference>
<accession>B9LMM7</accession>
<dbReference type="SFLD" id="SFLDS00003">
    <property type="entry name" value="Haloacid_Dehalogenase"/>
    <property type="match status" value="1"/>
</dbReference>
<dbReference type="InterPro" id="IPR023214">
    <property type="entry name" value="HAD_sf"/>
</dbReference>
<evidence type="ECO:0000256" key="3">
    <source>
        <dbReference type="ARBA" id="ARBA00022801"/>
    </source>
</evidence>
<evidence type="ECO:0000313" key="6">
    <source>
        <dbReference type="Proteomes" id="UP000000740"/>
    </source>
</evidence>
<reference evidence="5 6" key="1">
    <citation type="journal article" date="2016" name="Stand. Genomic Sci.">
        <title>Complete genome sequence of the Antarctic Halorubrum lacusprofundi type strain ACAM 34.</title>
        <authorList>
            <person name="Anderson I.J."/>
            <person name="DasSarma P."/>
            <person name="Lucas S."/>
            <person name="Copeland A."/>
            <person name="Lapidus A."/>
            <person name="Del Rio T.G."/>
            <person name="Tice H."/>
            <person name="Dalin E."/>
            <person name="Bruce D.C."/>
            <person name="Goodwin L."/>
            <person name="Pitluck S."/>
            <person name="Sims D."/>
            <person name="Brettin T.S."/>
            <person name="Detter J.C."/>
            <person name="Han C.S."/>
            <person name="Larimer F."/>
            <person name="Hauser L."/>
            <person name="Land M."/>
            <person name="Ivanova N."/>
            <person name="Richardson P."/>
            <person name="Cavicchioli R."/>
            <person name="DasSarma S."/>
            <person name="Woese C.R."/>
            <person name="Kyrpides N.C."/>
        </authorList>
    </citation>
    <scope>NUCLEOTIDE SEQUENCE [LARGE SCALE GENOMIC DNA]</scope>
    <source>
        <strain evidence="6">ATCC 49239 / DSM 5036 / JCM 8891 / ACAM 34</strain>
    </source>
</reference>
<dbReference type="Gene3D" id="1.10.150.240">
    <property type="entry name" value="Putative phosphatase, domain 2"/>
    <property type="match status" value="1"/>
</dbReference>
<dbReference type="eggNOG" id="arCOG02291">
    <property type="taxonomic scope" value="Archaea"/>
</dbReference>
<dbReference type="Pfam" id="PF00702">
    <property type="entry name" value="Hydrolase"/>
    <property type="match status" value="1"/>
</dbReference>